<reference evidence="2" key="4">
    <citation type="submission" date="2025-09" db="UniProtKB">
        <authorList>
            <consortium name="Ensembl"/>
        </authorList>
    </citation>
    <scope>IDENTIFICATION</scope>
</reference>
<name>A0A3B1K264_ASTMX</name>
<keyword evidence="1" id="KW-0812">Transmembrane</keyword>
<evidence type="ECO:0000313" key="3">
    <source>
        <dbReference type="Proteomes" id="UP000018467"/>
    </source>
</evidence>
<keyword evidence="1" id="KW-1133">Transmembrane helix</keyword>
<protein>
    <recommendedName>
        <fullName evidence="4">Endonuclease/exonuclease/phosphatase domain-containing protein</fullName>
    </recommendedName>
</protein>
<accession>A0A3B1K264</accession>
<proteinExistence type="predicted"/>
<dbReference type="InterPro" id="IPR036691">
    <property type="entry name" value="Endo/exonu/phosph_ase_sf"/>
</dbReference>
<reference evidence="3" key="2">
    <citation type="journal article" date="2014" name="Nat. Commun.">
        <title>The cavefish genome reveals candidate genes for eye loss.</title>
        <authorList>
            <person name="McGaugh S.E."/>
            <person name="Gross J.B."/>
            <person name="Aken B."/>
            <person name="Blin M."/>
            <person name="Borowsky R."/>
            <person name="Chalopin D."/>
            <person name="Hinaux H."/>
            <person name="Jeffery W.R."/>
            <person name="Keene A."/>
            <person name="Ma L."/>
            <person name="Minx P."/>
            <person name="Murphy D."/>
            <person name="O'Quin K.E."/>
            <person name="Retaux S."/>
            <person name="Rohner N."/>
            <person name="Searle S.M."/>
            <person name="Stahl B.A."/>
            <person name="Tabin C."/>
            <person name="Volff J.N."/>
            <person name="Yoshizawa M."/>
            <person name="Warren W.C."/>
        </authorList>
    </citation>
    <scope>NUCLEOTIDE SEQUENCE [LARGE SCALE GENOMIC DNA]</scope>
    <source>
        <strain evidence="3">female</strain>
    </source>
</reference>
<keyword evidence="1" id="KW-0472">Membrane</keyword>
<dbReference type="GeneTree" id="ENSGT01140000282669"/>
<dbReference type="Proteomes" id="UP000018467">
    <property type="component" value="Unassembled WGS sequence"/>
</dbReference>
<dbReference type="Gene3D" id="3.60.10.10">
    <property type="entry name" value="Endonuclease/exonuclease/phosphatase"/>
    <property type="match status" value="1"/>
</dbReference>
<dbReference type="AlphaFoldDB" id="A0A3B1K264"/>
<feature type="transmembrane region" description="Helical" evidence="1">
    <location>
        <begin position="113"/>
        <end position="131"/>
    </location>
</feature>
<dbReference type="Ensembl" id="ENSAMXT00000043953.1">
    <property type="protein sequence ID" value="ENSAMXP00000047719.1"/>
    <property type="gene ID" value="ENSAMXG00000043826.1"/>
</dbReference>
<reference evidence="3" key="1">
    <citation type="submission" date="2013-03" db="EMBL/GenBank/DDBJ databases">
        <authorList>
            <person name="Jeffery W."/>
            <person name="Warren W."/>
            <person name="Wilson R.K."/>
        </authorList>
    </citation>
    <scope>NUCLEOTIDE SEQUENCE</scope>
    <source>
        <strain evidence="3">female</strain>
    </source>
</reference>
<evidence type="ECO:0000313" key="2">
    <source>
        <dbReference type="Ensembl" id="ENSAMXP00000047719.1"/>
    </source>
</evidence>
<organism evidence="2 3">
    <name type="scientific">Astyanax mexicanus</name>
    <name type="common">Blind cave fish</name>
    <name type="synonym">Astyanax fasciatus mexicanus</name>
    <dbReference type="NCBI Taxonomy" id="7994"/>
    <lineage>
        <taxon>Eukaryota</taxon>
        <taxon>Metazoa</taxon>
        <taxon>Chordata</taxon>
        <taxon>Craniata</taxon>
        <taxon>Vertebrata</taxon>
        <taxon>Euteleostomi</taxon>
        <taxon>Actinopterygii</taxon>
        <taxon>Neopterygii</taxon>
        <taxon>Teleostei</taxon>
        <taxon>Ostariophysi</taxon>
        <taxon>Characiformes</taxon>
        <taxon>Characoidei</taxon>
        <taxon>Acestrorhamphidae</taxon>
        <taxon>Acestrorhamphinae</taxon>
        <taxon>Astyanax</taxon>
    </lineage>
</organism>
<dbReference type="InParanoid" id="A0A3B1K264"/>
<sequence>MSRFNFMSWNVRGLNKPSVDIALLQETNLKIADVRRGQNRHYRITASSSAPNKTKGVSILIKRNLNLNILKSGADTKGRFCFIKYIFSVYAPNYQDASFYDSPKQVVLRHPDCIFLMGGGGTITVWWIIAWI</sequence>
<evidence type="ECO:0008006" key="4">
    <source>
        <dbReference type="Google" id="ProtNLM"/>
    </source>
</evidence>
<dbReference type="SUPFAM" id="SSF56219">
    <property type="entry name" value="DNase I-like"/>
    <property type="match status" value="1"/>
</dbReference>
<reference evidence="2" key="3">
    <citation type="submission" date="2025-08" db="UniProtKB">
        <authorList>
            <consortium name="Ensembl"/>
        </authorList>
    </citation>
    <scope>IDENTIFICATION</scope>
</reference>
<evidence type="ECO:0000256" key="1">
    <source>
        <dbReference type="SAM" id="Phobius"/>
    </source>
</evidence>
<keyword evidence="3" id="KW-1185">Reference proteome</keyword>
<dbReference type="STRING" id="7994.ENSAMXP00000047719"/>